<dbReference type="Proteomes" id="UP000231098">
    <property type="component" value="Unassembled WGS sequence"/>
</dbReference>
<comment type="caution">
    <text evidence="1">The sequence shown here is derived from an EMBL/GenBank/DDBJ whole genome shotgun (WGS) entry which is preliminary data.</text>
</comment>
<reference evidence="2" key="1">
    <citation type="submission" date="2017-09" db="EMBL/GenBank/DDBJ databases">
        <title>Depth-based differentiation of microbial function through sediment-hosted aquifers and enrichment of novel symbionts in the deep terrestrial subsurface.</title>
        <authorList>
            <person name="Probst A.J."/>
            <person name="Ladd B."/>
            <person name="Jarett J.K."/>
            <person name="Geller-Mcgrath D.E."/>
            <person name="Sieber C.M.K."/>
            <person name="Emerson J.B."/>
            <person name="Anantharaman K."/>
            <person name="Thomas B.C."/>
            <person name="Malmstrom R."/>
            <person name="Stieglmeier M."/>
            <person name="Klingl A."/>
            <person name="Woyke T."/>
            <person name="Ryan C.M."/>
            <person name="Banfield J.F."/>
        </authorList>
    </citation>
    <scope>NUCLEOTIDE SEQUENCE [LARGE SCALE GENOMIC DNA]</scope>
</reference>
<organism evidence="1 2">
    <name type="scientific">candidate division WWE3 bacterium CG08_land_8_20_14_0_20_41_15</name>
    <dbReference type="NCBI Taxonomy" id="1975086"/>
    <lineage>
        <taxon>Bacteria</taxon>
        <taxon>Katanobacteria</taxon>
    </lineage>
</organism>
<gene>
    <name evidence="1" type="ORF">COT51_03840</name>
</gene>
<protein>
    <submittedName>
        <fullName evidence="1">Uncharacterized protein</fullName>
    </submittedName>
</protein>
<proteinExistence type="predicted"/>
<dbReference type="AlphaFoldDB" id="A0A2H0X8R6"/>
<name>A0A2H0X8R6_UNCKA</name>
<sequence length="87" mass="10280">MLIDKVFLKILLIRSFLGVDPRRLMLSFSRYVELKMAEESKKRNTSEINENILRIWEKIQANFVEDTAKGSGRVYDGEQFLRDIRSL</sequence>
<evidence type="ECO:0000313" key="2">
    <source>
        <dbReference type="Proteomes" id="UP000231098"/>
    </source>
</evidence>
<dbReference type="EMBL" id="PEYV01000062">
    <property type="protein sequence ID" value="PIS21235.1"/>
    <property type="molecule type" value="Genomic_DNA"/>
</dbReference>
<evidence type="ECO:0000313" key="1">
    <source>
        <dbReference type="EMBL" id="PIS21235.1"/>
    </source>
</evidence>
<accession>A0A2H0X8R6</accession>